<dbReference type="GO" id="GO:0030145">
    <property type="term" value="F:manganese ion binding"/>
    <property type="evidence" value="ECO:0007669"/>
    <property type="project" value="UniProtKB-UniRule"/>
</dbReference>
<dbReference type="InterPro" id="IPR010045">
    <property type="entry name" value="DeoB"/>
</dbReference>
<dbReference type="GO" id="GO:0006018">
    <property type="term" value="P:2-deoxyribose 1-phosphate catabolic process"/>
    <property type="evidence" value="ECO:0007669"/>
    <property type="project" value="UniProtKB-UniRule"/>
</dbReference>
<dbReference type="SUPFAM" id="SSF53649">
    <property type="entry name" value="Alkaline phosphatase-like"/>
    <property type="match status" value="1"/>
</dbReference>
<dbReference type="HAMAP" id="MF_00740">
    <property type="entry name" value="Phosphopentomut"/>
    <property type="match status" value="1"/>
</dbReference>
<dbReference type="EC" id="5.4.2.7" evidence="6 7"/>
<feature type="binding site" evidence="6">
    <location>
        <position position="298"/>
    </location>
    <ligand>
        <name>Mn(2+)</name>
        <dbReference type="ChEBI" id="CHEBI:29035"/>
        <label>2</label>
    </ligand>
</feature>
<dbReference type="GO" id="GO:0009117">
    <property type="term" value="P:nucleotide metabolic process"/>
    <property type="evidence" value="ECO:0007669"/>
    <property type="project" value="UniProtKB-UniRule"/>
</dbReference>
<feature type="domain" description="Metalloenzyme" evidence="8">
    <location>
        <begin position="6"/>
        <end position="390"/>
    </location>
</feature>
<sequence length="403" mass="44468">MSKFNRIHLVVLDSVGVGAAPDSDKFFNAGVADSSSDTLGHISEKVGLDVPHMAKIGLGNIPRETPLKTVVKEEDPIGYVTKLEEVSLGKDTMTGHWEIMGLNITEPFDTFWNGFPEEILTKIEEFSGRKVIREANKPYSGTAVIDDFGPRQMETGELIIYTSADPVLQIAAHEDIIPLEELYKICEYARSITLERPALLGRIIARPYVGEPGHFTRTANRHDYAVSPFQDTVLNNLANAGISTYAVGKINDIFNGSGITNDMGHNKSNSHGVDTLVKTLQLPEFEKGVSFTNLVDFDAMYGHRRDTAGYRDCLQEFDKRLPEIMEHMKKDDLLLITADHGNDPTYVGTDHTREYIPLLAYSPSFKGSGVIPQGHFADISATIAENFGVETAMIGQSFLSDLV</sequence>
<dbReference type="Proteomes" id="UP000394068">
    <property type="component" value="Unassembled WGS sequence"/>
</dbReference>
<keyword evidence="5 6" id="KW-0413">Isomerase</keyword>
<comment type="function">
    <text evidence="6">Isomerase that catalyzes the conversion of deoxy-ribose 1-phosphate (dRib-1-P) and ribose 1-phosphate (Rib-1-P) to deoxy-ribose 5-phosphate (dRib-5-P) and ribose 5-phosphate (Rib-5-P), respectively.</text>
</comment>
<dbReference type="FunFam" id="3.30.70.1250:FF:000001">
    <property type="entry name" value="Phosphopentomutase"/>
    <property type="match status" value="1"/>
</dbReference>
<dbReference type="InterPro" id="IPR024052">
    <property type="entry name" value="Phosphopentomutase_DeoB_cap_sf"/>
</dbReference>
<dbReference type="EMBL" id="CABEHT010000001">
    <property type="protein sequence ID" value="VTS15607.1"/>
    <property type="molecule type" value="Genomic_DNA"/>
</dbReference>
<comment type="catalytic activity">
    <reaction evidence="6">
        <text>alpha-D-ribose 1-phosphate = D-ribose 5-phosphate</text>
        <dbReference type="Rhea" id="RHEA:18793"/>
        <dbReference type="ChEBI" id="CHEBI:57720"/>
        <dbReference type="ChEBI" id="CHEBI:78346"/>
        <dbReference type="EC" id="5.4.2.7"/>
    </reaction>
</comment>
<dbReference type="PIRSF" id="PIRSF001491">
    <property type="entry name" value="Ppentomutase"/>
    <property type="match status" value="1"/>
</dbReference>
<evidence type="ECO:0000256" key="2">
    <source>
        <dbReference type="ARBA" id="ARBA00022490"/>
    </source>
</evidence>
<evidence type="ECO:0000256" key="3">
    <source>
        <dbReference type="ARBA" id="ARBA00022723"/>
    </source>
</evidence>
<dbReference type="CDD" id="cd16009">
    <property type="entry name" value="PPM"/>
    <property type="match status" value="1"/>
</dbReference>
<evidence type="ECO:0000256" key="1">
    <source>
        <dbReference type="ARBA" id="ARBA00010373"/>
    </source>
</evidence>
<dbReference type="Pfam" id="PF01676">
    <property type="entry name" value="Metalloenzyme"/>
    <property type="match status" value="1"/>
</dbReference>
<evidence type="ECO:0000256" key="4">
    <source>
        <dbReference type="ARBA" id="ARBA00023211"/>
    </source>
</evidence>
<gene>
    <name evidence="6 9" type="primary">deoB</name>
    <name evidence="9" type="ORF">NCTC5386_01384</name>
</gene>
<dbReference type="AlphaFoldDB" id="A0A4V6Z3R3"/>
<dbReference type="RefSeq" id="WP_077321830.1">
    <property type="nucleotide sequence ID" value="NZ_CABEHT010000001.1"/>
</dbReference>
<name>A0A4V6Z3R3_9STRE</name>
<comment type="cofactor">
    <cofactor evidence="6">
        <name>Mn(2+)</name>
        <dbReference type="ChEBI" id="CHEBI:29035"/>
    </cofactor>
    <text evidence="6">Binds 2 manganese ions.</text>
</comment>
<keyword evidence="3 6" id="KW-0479">Metal-binding</keyword>
<evidence type="ECO:0000313" key="10">
    <source>
        <dbReference type="Proteomes" id="UP000394068"/>
    </source>
</evidence>
<dbReference type="InterPro" id="IPR006124">
    <property type="entry name" value="Metalloenzyme"/>
</dbReference>
<dbReference type="GO" id="GO:0008973">
    <property type="term" value="F:phosphopentomutase activity"/>
    <property type="evidence" value="ECO:0007669"/>
    <property type="project" value="UniProtKB-UniRule"/>
</dbReference>
<keyword evidence="4 6" id="KW-0464">Manganese</keyword>
<dbReference type="InterPro" id="IPR017850">
    <property type="entry name" value="Alkaline_phosphatase_core_sf"/>
</dbReference>
<comment type="catalytic activity">
    <reaction evidence="6">
        <text>2-deoxy-alpha-D-ribose 1-phosphate = 2-deoxy-D-ribose 5-phosphate</text>
        <dbReference type="Rhea" id="RHEA:27658"/>
        <dbReference type="ChEBI" id="CHEBI:57259"/>
        <dbReference type="ChEBI" id="CHEBI:62877"/>
        <dbReference type="EC" id="5.4.2.7"/>
    </reaction>
</comment>
<dbReference type="PANTHER" id="PTHR21110:SF0">
    <property type="entry name" value="PHOSPHOPENTOMUTASE"/>
    <property type="match status" value="1"/>
</dbReference>
<evidence type="ECO:0000256" key="6">
    <source>
        <dbReference type="HAMAP-Rule" id="MF_00740"/>
    </source>
</evidence>
<accession>A0A4V6Z3R3</accession>
<evidence type="ECO:0000256" key="5">
    <source>
        <dbReference type="ARBA" id="ARBA00023235"/>
    </source>
</evidence>
<dbReference type="GO" id="GO:0005829">
    <property type="term" value="C:cytosol"/>
    <property type="evidence" value="ECO:0007669"/>
    <property type="project" value="TreeGrafter"/>
</dbReference>
<evidence type="ECO:0000313" key="9">
    <source>
        <dbReference type="EMBL" id="VTS15607.1"/>
    </source>
</evidence>
<dbReference type="GO" id="GO:0043094">
    <property type="term" value="P:metabolic compound salvage"/>
    <property type="evidence" value="ECO:0007669"/>
    <property type="project" value="UniProtKB-UniRule"/>
</dbReference>
<feature type="binding site" evidence="6">
    <location>
        <position position="340"/>
    </location>
    <ligand>
        <name>Mn(2+)</name>
        <dbReference type="ChEBI" id="CHEBI:29035"/>
        <label>1</label>
    </ligand>
</feature>
<comment type="similarity">
    <text evidence="1 6">Belongs to the phosphopentomutase family.</text>
</comment>
<dbReference type="GO" id="GO:0006015">
    <property type="term" value="P:5-phosphoribose 1-diphosphate biosynthetic process"/>
    <property type="evidence" value="ECO:0007669"/>
    <property type="project" value="UniProtKB-UniPathway"/>
</dbReference>
<feature type="binding site" evidence="6">
    <location>
        <position position="303"/>
    </location>
    <ligand>
        <name>Mn(2+)</name>
        <dbReference type="ChEBI" id="CHEBI:29035"/>
        <label>2</label>
    </ligand>
</feature>
<evidence type="ECO:0000259" key="8">
    <source>
        <dbReference type="Pfam" id="PF01676"/>
    </source>
</evidence>
<comment type="subcellular location">
    <subcellularLocation>
        <location evidence="6">Cytoplasm</location>
    </subcellularLocation>
</comment>
<comment type="pathway">
    <text evidence="6">Carbohydrate degradation; 2-deoxy-D-ribose 1-phosphate degradation; D-glyceraldehyde 3-phosphate and acetaldehyde from 2-deoxy-alpha-D-ribose 1-phosphate: step 1/2.</text>
</comment>
<proteinExistence type="inferred from homology"/>
<feature type="binding site" evidence="6">
    <location>
        <position position="351"/>
    </location>
    <ligand>
        <name>Mn(2+)</name>
        <dbReference type="ChEBI" id="CHEBI:29035"/>
        <label>2</label>
    </ligand>
</feature>
<dbReference type="PANTHER" id="PTHR21110">
    <property type="entry name" value="PHOSPHOPENTOMUTASE"/>
    <property type="match status" value="1"/>
</dbReference>
<reference evidence="9 10" key="1">
    <citation type="submission" date="2019-05" db="EMBL/GenBank/DDBJ databases">
        <authorList>
            <consortium name="Pathogen Informatics"/>
        </authorList>
    </citation>
    <scope>NUCLEOTIDE SEQUENCE [LARGE SCALE GENOMIC DNA]</scope>
    <source>
        <strain evidence="9 10">NCTC5386</strain>
    </source>
</reference>
<dbReference type="Gene3D" id="3.30.70.1250">
    <property type="entry name" value="Phosphopentomutase"/>
    <property type="match status" value="1"/>
</dbReference>
<feature type="binding site" evidence="6">
    <location>
        <position position="13"/>
    </location>
    <ligand>
        <name>Mn(2+)</name>
        <dbReference type="ChEBI" id="CHEBI:29035"/>
        <label>1</label>
    </ligand>
</feature>
<dbReference type="NCBIfam" id="NF003766">
    <property type="entry name" value="PRK05362.1"/>
    <property type="match status" value="1"/>
</dbReference>
<dbReference type="UniPathway" id="UPA00087">
    <property type="reaction ID" value="UER00173"/>
</dbReference>
<dbReference type="SUPFAM" id="SSF143856">
    <property type="entry name" value="DeoB insert domain-like"/>
    <property type="match status" value="1"/>
</dbReference>
<feature type="binding site" evidence="6">
    <location>
        <position position="339"/>
    </location>
    <ligand>
        <name>Mn(2+)</name>
        <dbReference type="ChEBI" id="CHEBI:29035"/>
        <label>1</label>
    </ligand>
</feature>
<protein>
    <recommendedName>
        <fullName evidence="6 7">Phosphopentomutase</fullName>
        <ecNumber evidence="6 7">5.4.2.7</ecNumber>
    </recommendedName>
    <alternativeName>
        <fullName evidence="6">Phosphodeoxyribomutase</fullName>
    </alternativeName>
</protein>
<keyword evidence="2 6" id="KW-0963">Cytoplasm</keyword>
<evidence type="ECO:0000256" key="7">
    <source>
        <dbReference type="NCBIfam" id="TIGR01696"/>
    </source>
</evidence>
<dbReference type="Gene3D" id="3.40.720.10">
    <property type="entry name" value="Alkaline Phosphatase, subunit A"/>
    <property type="match status" value="1"/>
</dbReference>
<dbReference type="GO" id="GO:0000287">
    <property type="term" value="F:magnesium ion binding"/>
    <property type="evidence" value="ECO:0007669"/>
    <property type="project" value="UniProtKB-UniRule"/>
</dbReference>
<dbReference type="NCBIfam" id="TIGR01696">
    <property type="entry name" value="deoB"/>
    <property type="match status" value="1"/>
</dbReference>
<organism evidence="9 10">
    <name type="scientific">Streptococcus pseudoporcinus</name>
    <dbReference type="NCBI Taxonomy" id="361101"/>
    <lineage>
        <taxon>Bacteria</taxon>
        <taxon>Bacillati</taxon>
        <taxon>Bacillota</taxon>
        <taxon>Bacilli</taxon>
        <taxon>Lactobacillales</taxon>
        <taxon>Streptococcaceae</taxon>
        <taxon>Streptococcus</taxon>
    </lineage>
</organism>